<dbReference type="AlphaFoldDB" id="A0A9R1UQD2"/>
<organism evidence="1 2">
    <name type="scientific">Lactuca sativa</name>
    <name type="common">Garden lettuce</name>
    <dbReference type="NCBI Taxonomy" id="4236"/>
    <lineage>
        <taxon>Eukaryota</taxon>
        <taxon>Viridiplantae</taxon>
        <taxon>Streptophyta</taxon>
        <taxon>Embryophyta</taxon>
        <taxon>Tracheophyta</taxon>
        <taxon>Spermatophyta</taxon>
        <taxon>Magnoliopsida</taxon>
        <taxon>eudicotyledons</taxon>
        <taxon>Gunneridae</taxon>
        <taxon>Pentapetalae</taxon>
        <taxon>asterids</taxon>
        <taxon>campanulids</taxon>
        <taxon>Asterales</taxon>
        <taxon>Asteraceae</taxon>
        <taxon>Cichorioideae</taxon>
        <taxon>Cichorieae</taxon>
        <taxon>Lactucinae</taxon>
        <taxon>Lactuca</taxon>
    </lineage>
</organism>
<protein>
    <recommendedName>
        <fullName evidence="3">Reverse transcriptase domain-containing protein</fullName>
    </recommendedName>
</protein>
<proteinExistence type="predicted"/>
<accession>A0A9R1UQD2</accession>
<dbReference type="Pfam" id="PF08284">
    <property type="entry name" value="RVP_2"/>
    <property type="match status" value="1"/>
</dbReference>
<reference evidence="1 2" key="1">
    <citation type="journal article" date="2017" name="Nat. Commun.">
        <title>Genome assembly with in vitro proximity ligation data and whole-genome triplication in lettuce.</title>
        <authorList>
            <person name="Reyes-Chin-Wo S."/>
            <person name="Wang Z."/>
            <person name="Yang X."/>
            <person name="Kozik A."/>
            <person name="Arikit S."/>
            <person name="Song C."/>
            <person name="Xia L."/>
            <person name="Froenicke L."/>
            <person name="Lavelle D.O."/>
            <person name="Truco M.J."/>
            <person name="Xia R."/>
            <person name="Zhu S."/>
            <person name="Xu C."/>
            <person name="Xu H."/>
            <person name="Xu X."/>
            <person name="Cox K."/>
            <person name="Korf I."/>
            <person name="Meyers B.C."/>
            <person name="Michelmore R.W."/>
        </authorList>
    </citation>
    <scope>NUCLEOTIDE SEQUENCE [LARGE SCALE GENOMIC DNA]</scope>
    <source>
        <strain evidence="2">cv. Salinas</strain>
        <tissue evidence="1">Seedlings</tissue>
    </source>
</reference>
<evidence type="ECO:0008006" key="3">
    <source>
        <dbReference type="Google" id="ProtNLM"/>
    </source>
</evidence>
<comment type="caution">
    <text evidence="1">The sequence shown here is derived from an EMBL/GenBank/DDBJ whole genome shotgun (WGS) entry which is preliminary data.</text>
</comment>
<name>A0A9R1UQD2_LACSA</name>
<evidence type="ECO:0000313" key="1">
    <source>
        <dbReference type="EMBL" id="KAJ0191040.1"/>
    </source>
</evidence>
<evidence type="ECO:0000313" key="2">
    <source>
        <dbReference type="Proteomes" id="UP000235145"/>
    </source>
</evidence>
<keyword evidence="2" id="KW-1185">Reference proteome</keyword>
<dbReference type="Proteomes" id="UP000235145">
    <property type="component" value="Unassembled WGS sequence"/>
</dbReference>
<sequence length="208" mass="23247">MTAEESVITTTVACTYLQHSMPDVVIFDSGATHSFVSHTFITRWGIVSENWLTQWLSMLPTTAQFMSPMFMGVALSSFLELNSPLILSLMRCESSALSYMDWIDACDVEIHCHKKQVRVQNPRGGELIIQGEIPRLAIASRSSTIALDDVPVISDFSDVFPEELPCLPPIRKVEFCIDLVSSATPSSMSNTFGRFWKLLQEKGFMLNS</sequence>
<dbReference type="EMBL" id="NBSK02000008">
    <property type="protein sequence ID" value="KAJ0191040.1"/>
    <property type="molecule type" value="Genomic_DNA"/>
</dbReference>
<gene>
    <name evidence="1" type="ORF">LSAT_V11C800417330</name>
</gene>